<gene>
    <name evidence="4" type="ORF">POTOM_025494</name>
</gene>
<protein>
    <submittedName>
        <fullName evidence="4">Uncharacterized protein</fullName>
    </submittedName>
</protein>
<dbReference type="Pfam" id="PF00612">
    <property type="entry name" value="IQ"/>
    <property type="match status" value="1"/>
</dbReference>
<dbReference type="Proteomes" id="UP000886885">
    <property type="component" value="Chromosome 6D"/>
</dbReference>
<feature type="compositionally biased region" description="Polar residues" evidence="3">
    <location>
        <begin position="342"/>
        <end position="353"/>
    </location>
</feature>
<evidence type="ECO:0000256" key="3">
    <source>
        <dbReference type="SAM" id="MobiDB-lite"/>
    </source>
</evidence>
<reference evidence="4" key="1">
    <citation type="journal article" date="2020" name="bioRxiv">
        <title>Hybrid origin of Populus tomentosa Carr. identified through genome sequencing and phylogenomic analysis.</title>
        <authorList>
            <person name="An X."/>
            <person name="Gao K."/>
            <person name="Chen Z."/>
            <person name="Li J."/>
            <person name="Yang X."/>
            <person name="Yang X."/>
            <person name="Zhou J."/>
            <person name="Guo T."/>
            <person name="Zhao T."/>
            <person name="Huang S."/>
            <person name="Miao D."/>
            <person name="Khan W.U."/>
            <person name="Rao P."/>
            <person name="Ye M."/>
            <person name="Lei B."/>
            <person name="Liao W."/>
            <person name="Wang J."/>
            <person name="Ji L."/>
            <person name="Li Y."/>
            <person name="Guo B."/>
            <person name="Mustafa N.S."/>
            <person name="Li S."/>
            <person name="Yun Q."/>
            <person name="Keller S.R."/>
            <person name="Mao J."/>
            <person name="Zhang R."/>
            <person name="Strauss S.H."/>
        </authorList>
    </citation>
    <scope>NUCLEOTIDE SEQUENCE</scope>
    <source>
        <strain evidence="4">GM15</strain>
        <tissue evidence="4">Leaf</tissue>
    </source>
</reference>
<proteinExistence type="inferred from homology"/>
<dbReference type="PROSITE" id="PS50096">
    <property type="entry name" value="IQ"/>
    <property type="match status" value="1"/>
</dbReference>
<evidence type="ECO:0000256" key="2">
    <source>
        <dbReference type="ARBA" id="ARBA00024341"/>
    </source>
</evidence>
<feature type="region of interest" description="Disordered" evidence="3">
    <location>
        <begin position="325"/>
        <end position="489"/>
    </location>
</feature>
<keyword evidence="5" id="KW-1185">Reference proteome</keyword>
<name>A0A8X7ZH85_POPTO</name>
<comment type="similarity">
    <text evidence="2">Belongs to the IQD family.</text>
</comment>
<dbReference type="OrthoDB" id="1923765at2759"/>
<evidence type="ECO:0000256" key="1">
    <source>
        <dbReference type="ARBA" id="ARBA00022860"/>
    </source>
</evidence>
<sequence>MAQVELGNDKKMGRKGKWLSSVKKALSPDSKEKKNQKSNKSKKKWFGKQQLDSDSTSLENVTMRSPPPQLDEVKLIETTNEENQHTYSVPVVTAAVAEHAPITVQTTTEVFQPTKVNKYAGKSKEEVAAIKIQTAFRGYMARRALRALRGLFRLKSLMEGPTIKRQATHTLRCMQTLARVQSQIHTRRIRMSEENQALQRQLLHEHAKEFESLRIGEEWDDSLQSKEQIEANLLNKFEAAVRRERAQAYSFSHQQAWKNSSRAVNPMFMSGNPSWGWSWLERWMAAHPWESRSMTEKELNSDHSSLKSASRSITGGDISKSYARYQLNSDKLTPRESERPTKTTNLQFQSTPNKPAASTVARKLKSASPRSGIGGLDDESKSVVSVQSDRSRRHSIAGSFVRDDESLGSSPPLPSYMVPTESARAKSRLQNPLGAEMNGTPEKEKGSLGSAKKRLSYPPSPAKARRYSGPPKLESSLKAENSEAAGEGI</sequence>
<dbReference type="AlphaFoldDB" id="A0A8X7ZH85"/>
<dbReference type="EMBL" id="JAAWWB010000012">
    <property type="protein sequence ID" value="KAG6769829.1"/>
    <property type="molecule type" value="Genomic_DNA"/>
</dbReference>
<dbReference type="PANTHER" id="PTHR32295">
    <property type="entry name" value="IQ-DOMAIN 5-RELATED"/>
    <property type="match status" value="1"/>
</dbReference>
<comment type="caution">
    <text evidence="4">The sequence shown here is derived from an EMBL/GenBank/DDBJ whole genome shotgun (WGS) entry which is preliminary data.</text>
</comment>
<keyword evidence="1" id="KW-0112">Calmodulin-binding</keyword>
<evidence type="ECO:0000313" key="4">
    <source>
        <dbReference type="EMBL" id="KAG6769829.1"/>
    </source>
</evidence>
<organism evidence="4 5">
    <name type="scientific">Populus tomentosa</name>
    <name type="common">Chinese white poplar</name>
    <dbReference type="NCBI Taxonomy" id="118781"/>
    <lineage>
        <taxon>Eukaryota</taxon>
        <taxon>Viridiplantae</taxon>
        <taxon>Streptophyta</taxon>
        <taxon>Embryophyta</taxon>
        <taxon>Tracheophyta</taxon>
        <taxon>Spermatophyta</taxon>
        <taxon>Magnoliopsida</taxon>
        <taxon>eudicotyledons</taxon>
        <taxon>Gunneridae</taxon>
        <taxon>Pentapetalae</taxon>
        <taxon>rosids</taxon>
        <taxon>fabids</taxon>
        <taxon>Malpighiales</taxon>
        <taxon>Salicaceae</taxon>
        <taxon>Saliceae</taxon>
        <taxon>Populus</taxon>
    </lineage>
</organism>
<feature type="compositionally biased region" description="Basic residues" evidence="3">
    <location>
        <begin position="36"/>
        <end position="46"/>
    </location>
</feature>
<accession>A0A8X7ZH85</accession>
<dbReference type="PANTHER" id="PTHR32295:SF175">
    <property type="entry name" value="PROTEIN IQ-DOMAIN 2"/>
    <property type="match status" value="1"/>
</dbReference>
<dbReference type="SMART" id="SM00015">
    <property type="entry name" value="IQ"/>
    <property type="match status" value="1"/>
</dbReference>
<dbReference type="CDD" id="cd23767">
    <property type="entry name" value="IQCD"/>
    <property type="match status" value="1"/>
</dbReference>
<dbReference type="InterPro" id="IPR000048">
    <property type="entry name" value="IQ_motif_EF-hand-BS"/>
</dbReference>
<feature type="compositionally biased region" description="Basic and acidic residues" evidence="3">
    <location>
        <begin position="332"/>
        <end position="341"/>
    </location>
</feature>
<feature type="region of interest" description="Disordered" evidence="3">
    <location>
        <begin position="1"/>
        <end position="67"/>
    </location>
</feature>
<dbReference type="GO" id="GO:0005516">
    <property type="term" value="F:calmodulin binding"/>
    <property type="evidence" value="ECO:0007669"/>
    <property type="project" value="UniProtKB-KW"/>
</dbReference>
<feature type="compositionally biased region" description="Polar residues" evidence="3">
    <location>
        <begin position="50"/>
        <end position="63"/>
    </location>
</feature>
<evidence type="ECO:0000313" key="5">
    <source>
        <dbReference type="Proteomes" id="UP000886885"/>
    </source>
</evidence>